<reference evidence="3 4" key="1">
    <citation type="submission" date="2020-03" db="EMBL/GenBank/DDBJ databases">
        <title>Propioniciclava sp. nov., isolated from Hydrophilus acuminatus.</title>
        <authorList>
            <person name="Hyun D.-W."/>
            <person name="Bae J.-W."/>
        </authorList>
    </citation>
    <scope>NUCLEOTIDE SEQUENCE [LARGE SCALE GENOMIC DNA]</scope>
    <source>
        <strain evidence="3 4">HDW11</strain>
    </source>
</reference>
<proteinExistence type="predicted"/>
<keyword evidence="2" id="KW-0812">Transmembrane</keyword>
<organism evidence="3 4">
    <name type="scientific">Propioniciclava coleopterorum</name>
    <dbReference type="NCBI Taxonomy" id="2714937"/>
    <lineage>
        <taxon>Bacteria</taxon>
        <taxon>Bacillati</taxon>
        <taxon>Actinomycetota</taxon>
        <taxon>Actinomycetes</taxon>
        <taxon>Propionibacteriales</taxon>
        <taxon>Propionibacteriaceae</taxon>
        <taxon>Propioniciclava</taxon>
    </lineage>
</organism>
<keyword evidence="2" id="KW-0472">Membrane</keyword>
<dbReference type="Pfam" id="PF16316">
    <property type="entry name" value="DUF4956"/>
    <property type="match status" value="1"/>
</dbReference>
<dbReference type="AlphaFoldDB" id="A0A6G7Y5Q1"/>
<gene>
    <name evidence="3" type="ORF">G7070_07400</name>
</gene>
<feature type="transmembrane region" description="Helical" evidence="2">
    <location>
        <begin position="57"/>
        <end position="73"/>
    </location>
</feature>
<accession>A0A6G7Y5Q1</accession>
<dbReference type="InterPro" id="IPR032531">
    <property type="entry name" value="DUF4956"/>
</dbReference>
<dbReference type="KEGG" id="prv:G7070_07400"/>
<feature type="region of interest" description="Disordered" evidence="1">
    <location>
        <begin position="188"/>
        <end position="226"/>
    </location>
</feature>
<feature type="transmembrane region" description="Helical" evidence="2">
    <location>
        <begin position="85"/>
        <end position="100"/>
    </location>
</feature>
<dbReference type="EMBL" id="CP049865">
    <property type="protein sequence ID" value="QIK72130.1"/>
    <property type="molecule type" value="Genomic_DNA"/>
</dbReference>
<dbReference type="RefSeq" id="WP_166233190.1">
    <property type="nucleotide sequence ID" value="NZ_CP049865.1"/>
</dbReference>
<keyword evidence="2" id="KW-1133">Transmembrane helix</keyword>
<evidence type="ECO:0000256" key="2">
    <source>
        <dbReference type="SAM" id="Phobius"/>
    </source>
</evidence>
<sequence>MLTLTALVAITTDLIAAVVLAVVLYYRRHRRRDLMFAFLALNVGVLAVATALGSAQGTGVGLGLGLFGVLSIIRLRSDPISQAEVAYYFCALALGLIAGLAPVAWWLTPLFAALLLTVVYVADHPRWSRRVRTLTLTLDVAVRDADRLEAIVGQVVNGRVTRADVRELDLVRDLTLVDVWFEPHESPARQVRTPASPSLPAPFPQRTAASVEQARGWTPSRAGATR</sequence>
<keyword evidence="4" id="KW-1185">Reference proteome</keyword>
<evidence type="ECO:0000313" key="3">
    <source>
        <dbReference type="EMBL" id="QIK72130.1"/>
    </source>
</evidence>
<evidence type="ECO:0000256" key="1">
    <source>
        <dbReference type="SAM" id="MobiDB-lite"/>
    </source>
</evidence>
<feature type="transmembrane region" description="Helical" evidence="2">
    <location>
        <begin position="33"/>
        <end position="51"/>
    </location>
</feature>
<evidence type="ECO:0000313" key="4">
    <source>
        <dbReference type="Proteomes" id="UP000501058"/>
    </source>
</evidence>
<name>A0A6G7Y5Q1_9ACTN</name>
<feature type="transmembrane region" description="Helical" evidence="2">
    <location>
        <begin position="6"/>
        <end position="26"/>
    </location>
</feature>
<dbReference type="Proteomes" id="UP000501058">
    <property type="component" value="Chromosome"/>
</dbReference>
<protein>
    <submittedName>
        <fullName evidence="3">DUF4956 domain-containing protein</fullName>
    </submittedName>
</protein>